<protein>
    <submittedName>
        <fullName evidence="1">Uncharacterized protein</fullName>
    </submittedName>
</protein>
<accession>A0A077M0C3</accession>
<gene>
    <name evidence="1" type="ORF">BN12_530032</name>
</gene>
<keyword evidence="2" id="KW-1185">Reference proteome</keyword>
<dbReference type="AlphaFoldDB" id="A0A077M0C3"/>
<evidence type="ECO:0000313" key="1">
    <source>
        <dbReference type="EMBL" id="CCH79698.1"/>
    </source>
</evidence>
<proteinExistence type="predicted"/>
<sequence>MAGAQAGNNAVEYLMLQSSVSIEMTDKMQAHVLDGEYESTGLLKGLRWGGYALAPAGGTLDGIAAYNKALEDGSSPTIARRAGVATGAGHTASYAAAGIAAESSASFLSMALAGGEAGAAGGSVLPGLGTVGGAVGGAVVGLTVAAVLNWGVNEGVHHTILNNG</sequence>
<dbReference type="EMBL" id="CAJB01000385">
    <property type="protein sequence ID" value="CCH79698.1"/>
    <property type="molecule type" value="Genomic_DNA"/>
</dbReference>
<name>A0A077M0C3_9MICO</name>
<comment type="caution">
    <text evidence="1">The sequence shown here is derived from an EMBL/GenBank/DDBJ whole genome shotgun (WGS) entry which is preliminary data.</text>
</comment>
<organism evidence="1 2">
    <name type="scientific">Nostocoides japonicum T1-X7</name>
    <dbReference type="NCBI Taxonomy" id="1194083"/>
    <lineage>
        <taxon>Bacteria</taxon>
        <taxon>Bacillati</taxon>
        <taxon>Actinomycetota</taxon>
        <taxon>Actinomycetes</taxon>
        <taxon>Micrococcales</taxon>
        <taxon>Intrasporangiaceae</taxon>
        <taxon>Nostocoides</taxon>
    </lineage>
</organism>
<reference evidence="1 2" key="1">
    <citation type="journal article" date="2013" name="ISME J.">
        <title>A metabolic model for members of the genus Tetrasphaera involved in enhanced biological phosphorus removal.</title>
        <authorList>
            <person name="Kristiansen R."/>
            <person name="Nguyen H.T.T."/>
            <person name="Saunders A.M."/>
            <person name="Nielsen J.L."/>
            <person name="Wimmer R."/>
            <person name="Le V.Q."/>
            <person name="McIlroy S.J."/>
            <person name="Petrovski S."/>
            <person name="Seviour R.J."/>
            <person name="Calteau A."/>
            <person name="Nielsen K.L."/>
            <person name="Nielsen P.H."/>
        </authorList>
    </citation>
    <scope>NUCLEOTIDE SEQUENCE [LARGE SCALE GENOMIC DNA]</scope>
    <source>
        <strain evidence="1 2">T1-X7</strain>
    </source>
</reference>
<evidence type="ECO:0000313" key="2">
    <source>
        <dbReference type="Proteomes" id="UP000035721"/>
    </source>
</evidence>
<dbReference type="Proteomes" id="UP000035721">
    <property type="component" value="Unassembled WGS sequence"/>
</dbReference>